<evidence type="ECO:0000313" key="6">
    <source>
        <dbReference type="Proteomes" id="UP000249873"/>
    </source>
</evidence>
<evidence type="ECO:0008006" key="7">
    <source>
        <dbReference type="Google" id="ProtNLM"/>
    </source>
</evidence>
<reference evidence="5 6" key="1">
    <citation type="submission" date="2018-05" db="EMBL/GenBank/DDBJ databases">
        <title>Complete genome sequence of Arcticibacterium luteifluviistationis SM1504T, a cytophagaceae bacterium isolated from Arctic surface seawater.</title>
        <authorList>
            <person name="Li Y."/>
            <person name="Qin Q.-L."/>
        </authorList>
    </citation>
    <scope>NUCLEOTIDE SEQUENCE [LARGE SCALE GENOMIC DNA]</scope>
    <source>
        <strain evidence="5 6">SM1504</strain>
    </source>
</reference>
<proteinExistence type="predicted"/>
<feature type="domain" description="DUF4140" evidence="4">
    <location>
        <begin position="30"/>
        <end position="120"/>
    </location>
</feature>
<protein>
    <recommendedName>
        <fullName evidence="7">Mucoidy inhibitor MuiA family protein</fullName>
    </recommendedName>
</protein>
<dbReference type="KEGG" id="als:DJ013_00110"/>
<feature type="chain" id="PRO_5016406720" description="Mucoidy inhibitor MuiA family protein" evidence="2">
    <location>
        <begin position="19"/>
        <end position="520"/>
    </location>
</feature>
<dbReference type="PANTHER" id="PTHR31005">
    <property type="entry name" value="DUF4139 DOMAIN-CONTAINING PROTEIN"/>
    <property type="match status" value="1"/>
</dbReference>
<dbReference type="RefSeq" id="WP_111369784.1">
    <property type="nucleotide sequence ID" value="NZ_CP029480.1"/>
</dbReference>
<name>A0A2Z4G6B3_9BACT</name>
<feature type="coiled-coil region" evidence="1">
    <location>
        <begin position="85"/>
        <end position="112"/>
    </location>
</feature>
<evidence type="ECO:0000259" key="4">
    <source>
        <dbReference type="Pfam" id="PF13600"/>
    </source>
</evidence>
<dbReference type="Pfam" id="PF13598">
    <property type="entry name" value="DUF4139"/>
    <property type="match status" value="1"/>
</dbReference>
<evidence type="ECO:0000256" key="1">
    <source>
        <dbReference type="SAM" id="Coils"/>
    </source>
</evidence>
<evidence type="ECO:0000259" key="3">
    <source>
        <dbReference type="Pfam" id="PF13598"/>
    </source>
</evidence>
<evidence type="ECO:0000313" key="5">
    <source>
        <dbReference type="EMBL" id="AWV96682.1"/>
    </source>
</evidence>
<dbReference type="Pfam" id="PF13600">
    <property type="entry name" value="DUF4140"/>
    <property type="match status" value="1"/>
</dbReference>
<dbReference type="InterPro" id="IPR025554">
    <property type="entry name" value="DUF4140"/>
</dbReference>
<dbReference type="InterPro" id="IPR011935">
    <property type="entry name" value="CHP02231"/>
</dbReference>
<keyword evidence="6" id="KW-1185">Reference proteome</keyword>
<feature type="domain" description="DUF4139" evidence="3">
    <location>
        <begin position="207"/>
        <end position="513"/>
    </location>
</feature>
<dbReference type="NCBIfam" id="TIGR02231">
    <property type="entry name" value="mucoidy inhibitor MuiA family protein"/>
    <property type="match status" value="1"/>
</dbReference>
<dbReference type="AlphaFoldDB" id="A0A2Z4G6B3"/>
<sequence>MKSLSTVLILFISLVSFAQNVETNADIQNITVFTNRAQISSKVTANLKSGLSKIIISDLASTIDANSIQVGGRGDFILLSVNFEKDFISKKIQNLEDSLEYLQTEIDNTEMLLAVNKNEETMVMDNTKIKSDTDDLFADDLETMSKYFKKKLTDLGTQKLTLNAKKKALEAKKAAIQNQIKTDPSRNLPLGKIILTVKANKATVANLDLKYLVYGTGWKPNYDIRVANTESPVNIKYKAEVFQNTGVNWDKVTLRLSTAQVNSRTVKPELYPQYLNFYENRPPAPAAMRKSSINDGALMMAEESADMVSVGNYVAVSENMLNTQFDISIPYTINSGSTETVEIQDLNLNAKYTTYVVPKFDTNGFLVAEVSDWEKYNLMSAPAKIYLEGTFVGDSYLRTAGVEDKLKISLGRDERVEVKREAIKNYKSRKTFGSNVRESFGYEITLRNLKNKAINVSVEDQLPVSQNSDIEVEIEELNGGILDPEKGKITWELNIAPTQSRKLDLKYTVKYPKDKQVLNL</sequence>
<gene>
    <name evidence="5" type="ORF">DJ013_00110</name>
</gene>
<dbReference type="Proteomes" id="UP000249873">
    <property type="component" value="Chromosome"/>
</dbReference>
<evidence type="ECO:0000256" key="2">
    <source>
        <dbReference type="SAM" id="SignalP"/>
    </source>
</evidence>
<feature type="signal peptide" evidence="2">
    <location>
        <begin position="1"/>
        <end position="18"/>
    </location>
</feature>
<keyword evidence="2" id="KW-0732">Signal</keyword>
<organism evidence="5 6">
    <name type="scientific">Arcticibacterium luteifluviistationis</name>
    <dbReference type="NCBI Taxonomy" id="1784714"/>
    <lineage>
        <taxon>Bacteria</taxon>
        <taxon>Pseudomonadati</taxon>
        <taxon>Bacteroidota</taxon>
        <taxon>Cytophagia</taxon>
        <taxon>Cytophagales</taxon>
        <taxon>Leadbetterellaceae</taxon>
        <taxon>Arcticibacterium</taxon>
    </lineage>
</organism>
<dbReference type="InterPro" id="IPR037291">
    <property type="entry name" value="DUF4139"/>
</dbReference>
<accession>A0A2Z4G6B3</accession>
<dbReference type="EMBL" id="CP029480">
    <property type="protein sequence ID" value="AWV96682.1"/>
    <property type="molecule type" value="Genomic_DNA"/>
</dbReference>
<dbReference type="PANTHER" id="PTHR31005:SF8">
    <property type="entry name" value="DUF4139 DOMAIN-CONTAINING PROTEIN"/>
    <property type="match status" value="1"/>
</dbReference>
<dbReference type="OrthoDB" id="634585at2"/>
<keyword evidence="1" id="KW-0175">Coiled coil</keyword>